<protein>
    <submittedName>
        <fullName evidence="1">Uncharacterized protein</fullName>
    </submittedName>
</protein>
<accession>A0A0F7L9G2</accession>
<reference evidence="1" key="1">
    <citation type="journal article" date="2015" name="Front. Microbiol.">
        <title>Combining genomic sequencing methods to explore viral diversity and reveal potential virus-host interactions.</title>
        <authorList>
            <person name="Chow C.E."/>
            <person name="Winget D.M."/>
            <person name="White R.A.III."/>
            <person name="Hallam S.J."/>
            <person name="Suttle C.A."/>
        </authorList>
    </citation>
    <scope>NUCLEOTIDE SEQUENCE</scope>
    <source>
        <strain evidence="1">Oxic1_9</strain>
    </source>
</reference>
<sequence>MFLVMLHLYKMLFLHHQNYKQHLLYYHLQKLHHKNFQFHLQLYFHHLYR</sequence>
<name>A0A0F7L9G2_9VIRU</name>
<proteinExistence type="predicted"/>
<evidence type="ECO:0000313" key="1">
    <source>
        <dbReference type="EMBL" id="AKH48520.1"/>
    </source>
</evidence>
<reference evidence="1" key="2">
    <citation type="submission" date="2015-03" db="EMBL/GenBank/DDBJ databases">
        <authorList>
            <person name="Chow C.-E.T."/>
            <person name="Winget D.M."/>
            <person name="White R.A.III."/>
            <person name="Hallam S.J."/>
            <person name="Suttle C.A."/>
        </authorList>
    </citation>
    <scope>NUCLEOTIDE SEQUENCE</scope>
    <source>
        <strain evidence="1">Oxic1_9</strain>
    </source>
</reference>
<organism evidence="1">
    <name type="scientific">uncultured marine virus</name>
    <dbReference type="NCBI Taxonomy" id="186617"/>
    <lineage>
        <taxon>Viruses</taxon>
        <taxon>environmental samples</taxon>
    </lineage>
</organism>
<dbReference type="EMBL" id="KR029604">
    <property type="protein sequence ID" value="AKH48520.1"/>
    <property type="molecule type" value="Genomic_DNA"/>
</dbReference>